<comment type="function">
    <text evidence="7">Component of the ESCRT-II complex (endosomal sorting complex required for transport II), which is required for multivesicular body (MVB) formation and sorting of endosomal cargo proteins into MVBs.</text>
</comment>
<dbReference type="GO" id="GO:0031902">
    <property type="term" value="C:late endosome membrane"/>
    <property type="evidence" value="ECO:0007669"/>
    <property type="project" value="UniProtKB-UniRule"/>
</dbReference>
<accession>Q6CWP4</accession>
<dbReference type="SUPFAM" id="SSF46785">
    <property type="entry name" value="Winged helix' DNA-binding domain"/>
    <property type="match status" value="1"/>
</dbReference>
<dbReference type="Gene3D" id="2.30.29.30">
    <property type="entry name" value="Pleckstrin-homology domain (PH domain)/Phosphotyrosine-binding domain (PTB)"/>
    <property type="match status" value="2"/>
</dbReference>
<proteinExistence type="inferred from homology"/>
<feature type="domain" description="GLUE N-terminal" evidence="8">
    <location>
        <begin position="11"/>
        <end position="260"/>
    </location>
</feature>
<evidence type="ECO:0000256" key="6">
    <source>
        <dbReference type="ARBA" id="ARBA00022927"/>
    </source>
</evidence>
<keyword evidence="7" id="KW-0967">Endosome</keyword>
<dbReference type="PANTHER" id="PTHR13128">
    <property type="entry name" value="VACUOLAR PROTEIN-SORTING-ASSOCIATED PROTEIN 36"/>
    <property type="match status" value="1"/>
</dbReference>
<dbReference type="InterPro" id="IPR036443">
    <property type="entry name" value="Znf_RanBP2_sf"/>
</dbReference>
<dbReference type="Pfam" id="PF16988">
    <property type="entry name" value="Vps36-NZF-N"/>
    <property type="match status" value="1"/>
</dbReference>
<dbReference type="InterPro" id="IPR040608">
    <property type="entry name" value="Snf8/Vps36"/>
</dbReference>
<dbReference type="OMA" id="RVCYVDH"/>
<keyword evidence="10" id="KW-1185">Reference proteome</keyword>
<dbReference type="Proteomes" id="UP000000598">
    <property type="component" value="Chromosome B"/>
</dbReference>
<dbReference type="InterPro" id="IPR031558">
    <property type="entry name" value="Vps36-NZF-N"/>
</dbReference>
<organism evidence="9 10">
    <name type="scientific">Kluyveromyces lactis (strain ATCC 8585 / CBS 2359 / DSM 70799 / NBRC 1267 / NRRL Y-1140 / WM37)</name>
    <name type="common">Yeast</name>
    <name type="synonym">Candida sphaerica</name>
    <dbReference type="NCBI Taxonomy" id="284590"/>
    <lineage>
        <taxon>Eukaryota</taxon>
        <taxon>Fungi</taxon>
        <taxon>Dikarya</taxon>
        <taxon>Ascomycota</taxon>
        <taxon>Saccharomycotina</taxon>
        <taxon>Saccharomycetes</taxon>
        <taxon>Saccharomycetales</taxon>
        <taxon>Saccharomycetaceae</taxon>
        <taxon>Kluyveromyces</taxon>
    </lineage>
</organism>
<evidence type="ECO:0000256" key="2">
    <source>
        <dbReference type="ARBA" id="ARBA00022448"/>
    </source>
</evidence>
<dbReference type="HOGENOM" id="CLU_015433_2_1_1"/>
<dbReference type="AlphaFoldDB" id="Q6CWP4"/>
<evidence type="ECO:0000313" key="10">
    <source>
        <dbReference type="Proteomes" id="UP000000598"/>
    </source>
</evidence>
<keyword evidence="7" id="KW-0963">Cytoplasm</keyword>
<dbReference type="PaxDb" id="284590-Q6CWP4"/>
<keyword evidence="3" id="KW-0479">Metal-binding</keyword>
<keyword evidence="2 7" id="KW-0813">Transport</keyword>
<protein>
    <recommendedName>
        <fullName evidence="7">Vacuolar protein-sorting-associated protein 36</fullName>
    </recommendedName>
    <alternativeName>
        <fullName evidence="7">ESCRT-II complex subunit VPS36</fullName>
    </alternativeName>
</protein>
<dbReference type="GO" id="GO:0008270">
    <property type="term" value="F:zinc ion binding"/>
    <property type="evidence" value="ECO:0007669"/>
    <property type="project" value="UniProtKB-KW"/>
</dbReference>
<dbReference type="Gene3D" id="1.10.10.10">
    <property type="entry name" value="Winged helix-like DNA-binding domain superfamily/Winged helix DNA-binding domain"/>
    <property type="match status" value="2"/>
</dbReference>
<dbReference type="SMR" id="Q6CWP4"/>
<dbReference type="InterPro" id="IPR021648">
    <property type="entry name" value="GLUE_dom"/>
</dbReference>
<dbReference type="InParanoid" id="Q6CWP4"/>
<comment type="similarity">
    <text evidence="1 7">Belongs to the VPS36 family.</text>
</comment>
<dbReference type="GO" id="GO:0032266">
    <property type="term" value="F:phosphatidylinositol-3-phosphate binding"/>
    <property type="evidence" value="ECO:0007669"/>
    <property type="project" value="UniProtKB-UniRule"/>
</dbReference>
<evidence type="ECO:0000256" key="1">
    <source>
        <dbReference type="ARBA" id="ARBA00009697"/>
    </source>
</evidence>
<dbReference type="InterPro" id="IPR001876">
    <property type="entry name" value="Znf_RanBP2"/>
</dbReference>
<sequence length="510" mass="58067">MSAGFIYWHPVEIAGSGQPILRENERDIYVEQSVGLYHGKTKILNKQKGRLYLTSQRIIYVDELAPKKESVCIENDDIMNVEYSSKFLKRSAKIILFFKELSQNEAPIEEKGKQVHTTQWNCPICGVENRIYSTLDSNGLNMPPCGSCGVEVDRDMVQNSIKTVVEDLEETPKENICPVCTFINHPQIRNCEICGARLKQSRRTSKVKDSRVRILLEEKTPSGEESFAQLSFRKTDGALFYETLVKQLQEISRKESKHLFNQNVLSVNGVPTDPVIDPDLVLSNNDINLIGITALEKNKEQQLLKNNIVMSNALSDLNKLMALAEDIEKMYQGNRKSKSNESILLVDREKYLNKNVFLEEIARELYGFVDSELRGDSGIIVTLVDLFALYNKSVRIGTGLISPEEMREACEKFEKLGLNDLKLIKINGRVLCLAFQDSFDHIRTKVLQLATMRPGVDILQITTELNVYEKNNWSMGVISEVLQYCVAEGNLVMDEQISGTNYYFNSYWKV</sequence>
<dbReference type="eggNOG" id="KOG2760">
    <property type="taxonomic scope" value="Eukaryota"/>
</dbReference>
<dbReference type="InterPro" id="IPR037855">
    <property type="entry name" value="Vps36"/>
</dbReference>
<dbReference type="InterPro" id="IPR036390">
    <property type="entry name" value="WH_DNA-bd_sf"/>
</dbReference>
<dbReference type="GO" id="GO:0043130">
    <property type="term" value="F:ubiquitin binding"/>
    <property type="evidence" value="ECO:0007669"/>
    <property type="project" value="UniProtKB-UniRule"/>
</dbReference>
<keyword evidence="4" id="KW-0863">Zinc-finger</keyword>
<dbReference type="SUPFAM" id="SSF90209">
    <property type="entry name" value="Ran binding protein zinc finger-like"/>
    <property type="match status" value="1"/>
</dbReference>
<evidence type="ECO:0000313" key="9">
    <source>
        <dbReference type="EMBL" id="CAH02038.1"/>
    </source>
</evidence>
<name>Q6CWP4_KLULA</name>
<gene>
    <name evidence="9" type="ORF">KLLA0_B02541g</name>
</gene>
<dbReference type="InterPro" id="IPR036388">
    <property type="entry name" value="WH-like_DNA-bd_sf"/>
</dbReference>
<comment type="subunit">
    <text evidence="7">Component of the endosomal sorting complex required for transport II (ESCRT-II).</text>
</comment>
<evidence type="ECO:0000259" key="8">
    <source>
        <dbReference type="PROSITE" id="PS51495"/>
    </source>
</evidence>
<evidence type="ECO:0000256" key="7">
    <source>
        <dbReference type="RuleBase" id="RU367095"/>
    </source>
</evidence>
<dbReference type="KEGG" id="kla:KLLA0_B02541g"/>
<dbReference type="Pfam" id="PF04157">
    <property type="entry name" value="EAP30"/>
    <property type="match status" value="1"/>
</dbReference>
<comment type="subcellular location">
    <subcellularLocation>
        <location evidence="7">Cytoplasm</location>
    </subcellularLocation>
    <subcellularLocation>
        <location evidence="7">Endosome</location>
    </subcellularLocation>
</comment>
<keyword evidence="6 7" id="KW-0653">Protein transport</keyword>
<dbReference type="InterPro" id="IPR011993">
    <property type="entry name" value="PH-like_dom_sf"/>
</dbReference>
<dbReference type="GO" id="GO:0043328">
    <property type="term" value="P:protein transport to vacuole involved in ubiquitin-dependent protein catabolic process via the multivesicular body sorting pathway"/>
    <property type="evidence" value="ECO:0007669"/>
    <property type="project" value="UniProtKB-UniRule"/>
</dbReference>
<reference evidence="9 10" key="1">
    <citation type="journal article" date="2004" name="Nature">
        <title>Genome evolution in yeasts.</title>
        <authorList>
            <consortium name="Genolevures"/>
            <person name="Dujon B."/>
            <person name="Sherman D."/>
            <person name="Fischer G."/>
            <person name="Durrens P."/>
            <person name="Casaregola S."/>
            <person name="Lafontaine I."/>
            <person name="de Montigny J."/>
            <person name="Marck C."/>
            <person name="Neuveglise C."/>
            <person name="Talla E."/>
            <person name="Goffard N."/>
            <person name="Frangeul L."/>
            <person name="Aigle M."/>
            <person name="Anthouard V."/>
            <person name="Babour A."/>
            <person name="Barbe V."/>
            <person name="Barnay S."/>
            <person name="Blanchin S."/>
            <person name="Beckerich J.M."/>
            <person name="Beyne E."/>
            <person name="Bleykasten C."/>
            <person name="Boisrame A."/>
            <person name="Boyer J."/>
            <person name="Cattolico L."/>
            <person name="Confanioleri F."/>
            <person name="de Daruvar A."/>
            <person name="Despons L."/>
            <person name="Fabre E."/>
            <person name="Fairhead C."/>
            <person name="Ferry-Dumazet H."/>
            <person name="Groppi A."/>
            <person name="Hantraye F."/>
            <person name="Hennequin C."/>
            <person name="Jauniaux N."/>
            <person name="Joyet P."/>
            <person name="Kachouri R."/>
            <person name="Kerrest A."/>
            <person name="Koszul R."/>
            <person name="Lemaire M."/>
            <person name="Lesur I."/>
            <person name="Ma L."/>
            <person name="Muller H."/>
            <person name="Nicaud J.M."/>
            <person name="Nikolski M."/>
            <person name="Oztas S."/>
            <person name="Ozier-Kalogeropoulos O."/>
            <person name="Pellenz S."/>
            <person name="Potier S."/>
            <person name="Richard G.F."/>
            <person name="Straub M.L."/>
            <person name="Suleau A."/>
            <person name="Swennene D."/>
            <person name="Tekaia F."/>
            <person name="Wesolowski-Louvel M."/>
            <person name="Westhof E."/>
            <person name="Wirth B."/>
            <person name="Zeniou-Meyer M."/>
            <person name="Zivanovic I."/>
            <person name="Bolotin-Fukuhara M."/>
            <person name="Thierry A."/>
            <person name="Bouchier C."/>
            <person name="Caudron B."/>
            <person name="Scarpelli C."/>
            <person name="Gaillardin C."/>
            <person name="Weissenbach J."/>
            <person name="Wincker P."/>
            <person name="Souciet J.L."/>
        </authorList>
    </citation>
    <scope>NUCLEOTIDE SEQUENCE [LARGE SCALE GENOMIC DNA]</scope>
    <source>
        <strain evidence="10">ATCC 8585 / CBS 2359 / DSM 70799 / NBRC 1267 / NRRL Y-1140 / WM37</strain>
    </source>
</reference>
<dbReference type="FunCoup" id="Q6CWP4">
    <property type="interactions" value="101"/>
</dbReference>
<evidence type="ECO:0000256" key="3">
    <source>
        <dbReference type="ARBA" id="ARBA00022723"/>
    </source>
</evidence>
<dbReference type="SUPFAM" id="SSF50729">
    <property type="entry name" value="PH domain-like"/>
    <property type="match status" value="1"/>
</dbReference>
<dbReference type="PROSITE" id="PS51495">
    <property type="entry name" value="GLUE"/>
    <property type="match status" value="1"/>
</dbReference>
<dbReference type="CDD" id="cd13227">
    <property type="entry name" value="PH-GRAM-like_Vps36"/>
    <property type="match status" value="1"/>
</dbReference>
<dbReference type="EMBL" id="CR382122">
    <property type="protein sequence ID" value="CAH02038.1"/>
    <property type="molecule type" value="Genomic_DNA"/>
</dbReference>
<evidence type="ECO:0000256" key="4">
    <source>
        <dbReference type="ARBA" id="ARBA00022771"/>
    </source>
</evidence>
<dbReference type="Pfam" id="PF11605">
    <property type="entry name" value="Vps36_ESCRT-II"/>
    <property type="match status" value="1"/>
</dbReference>
<evidence type="ECO:0000256" key="5">
    <source>
        <dbReference type="ARBA" id="ARBA00022833"/>
    </source>
</evidence>
<dbReference type="GO" id="GO:0000814">
    <property type="term" value="C:ESCRT II complex"/>
    <property type="evidence" value="ECO:0007669"/>
    <property type="project" value="UniProtKB-UniRule"/>
</dbReference>
<dbReference type="SMART" id="SM00547">
    <property type="entry name" value="ZnF_RBZ"/>
    <property type="match status" value="1"/>
</dbReference>
<keyword evidence="5" id="KW-0862">Zinc</keyword>
<dbReference type="STRING" id="284590.Q6CWP4"/>
<dbReference type="PANTHER" id="PTHR13128:SF12">
    <property type="entry name" value="VACUOLAR PROTEIN-SORTING-ASSOCIATED PROTEIN 36"/>
    <property type="match status" value="1"/>
</dbReference>